<dbReference type="PROSITE" id="PS50113">
    <property type="entry name" value="PAC"/>
    <property type="match status" value="1"/>
</dbReference>
<evidence type="ECO:0000256" key="15">
    <source>
        <dbReference type="ARBA" id="ARBA00064003"/>
    </source>
</evidence>
<keyword evidence="5" id="KW-1003">Cell membrane</keyword>
<feature type="domain" description="Response regulatory" evidence="23">
    <location>
        <begin position="973"/>
        <end position="1094"/>
    </location>
</feature>
<organism evidence="27 28">
    <name type="scientific">Coleofasciculus chthonoplastes PCC 7420</name>
    <dbReference type="NCBI Taxonomy" id="118168"/>
    <lineage>
        <taxon>Bacteria</taxon>
        <taxon>Bacillati</taxon>
        <taxon>Cyanobacteriota</taxon>
        <taxon>Cyanophyceae</taxon>
        <taxon>Coleofasciculales</taxon>
        <taxon>Coleofasciculaceae</taxon>
        <taxon>Coleofasciculus</taxon>
    </lineage>
</organism>
<reference evidence="27 28" key="1">
    <citation type="submission" date="2008-07" db="EMBL/GenBank/DDBJ databases">
        <authorList>
            <person name="Tandeau de Marsac N."/>
            <person name="Ferriera S."/>
            <person name="Johnson J."/>
            <person name="Kravitz S."/>
            <person name="Beeson K."/>
            <person name="Sutton G."/>
            <person name="Rogers Y.-H."/>
            <person name="Friedman R."/>
            <person name="Frazier M."/>
            <person name="Venter J.C."/>
        </authorList>
    </citation>
    <scope>NUCLEOTIDE SEQUENCE [LARGE SCALE GENOMIC DNA]</scope>
    <source>
        <strain evidence="27 28">PCC 7420</strain>
    </source>
</reference>
<dbReference type="Gene3D" id="3.30.450.20">
    <property type="entry name" value="PAS domain"/>
    <property type="match status" value="2"/>
</dbReference>
<dbReference type="NCBIfam" id="TIGR00229">
    <property type="entry name" value="sensory_box"/>
    <property type="match status" value="1"/>
</dbReference>
<dbReference type="InterPro" id="IPR035965">
    <property type="entry name" value="PAS-like_dom_sf"/>
</dbReference>
<dbReference type="EMBL" id="DS989877">
    <property type="protein sequence ID" value="EDX71065.1"/>
    <property type="molecule type" value="Genomic_DNA"/>
</dbReference>
<keyword evidence="10" id="KW-0418">Kinase</keyword>
<keyword evidence="6 19" id="KW-0597">Phosphoprotein</keyword>
<evidence type="ECO:0000256" key="17">
    <source>
        <dbReference type="ARBA" id="ARBA00074306"/>
    </source>
</evidence>
<evidence type="ECO:0000256" key="8">
    <source>
        <dbReference type="ARBA" id="ARBA00022692"/>
    </source>
</evidence>
<comment type="subcellular location">
    <subcellularLocation>
        <location evidence="2">Cell membrane</location>
        <topology evidence="2">Multi-pass membrane protein</topology>
    </subcellularLocation>
</comment>
<evidence type="ECO:0000256" key="5">
    <source>
        <dbReference type="ARBA" id="ARBA00022475"/>
    </source>
</evidence>
<feature type="transmembrane region" description="Helical" evidence="21">
    <location>
        <begin position="149"/>
        <end position="170"/>
    </location>
</feature>
<dbReference type="CDD" id="cd16922">
    <property type="entry name" value="HATPase_EvgS-ArcB-TorS-like"/>
    <property type="match status" value="1"/>
</dbReference>
<dbReference type="STRING" id="118168.MC7420_6665"/>
<dbReference type="SMART" id="SM00091">
    <property type="entry name" value="PAS"/>
    <property type="match status" value="1"/>
</dbReference>
<keyword evidence="14 21" id="KW-0472">Membrane</keyword>
<evidence type="ECO:0000256" key="3">
    <source>
        <dbReference type="ARBA" id="ARBA00006402"/>
    </source>
</evidence>
<feature type="transmembrane region" description="Helical" evidence="21">
    <location>
        <begin position="20"/>
        <end position="43"/>
    </location>
</feature>
<evidence type="ECO:0000313" key="27">
    <source>
        <dbReference type="EMBL" id="EDX71065.1"/>
    </source>
</evidence>
<dbReference type="CDD" id="cd00156">
    <property type="entry name" value="REC"/>
    <property type="match status" value="1"/>
</dbReference>
<feature type="domain" description="HPt" evidence="26">
    <location>
        <begin position="1264"/>
        <end position="1357"/>
    </location>
</feature>
<dbReference type="CDD" id="cd18773">
    <property type="entry name" value="PDC1_HK_sensor"/>
    <property type="match status" value="1"/>
</dbReference>
<keyword evidence="7" id="KW-0808">Transferase</keyword>
<keyword evidence="9" id="KW-0547">Nucleotide-binding</keyword>
<dbReference type="SMART" id="SM00387">
    <property type="entry name" value="HATPase_c"/>
    <property type="match status" value="1"/>
</dbReference>
<dbReference type="FunFam" id="3.30.565.10:FF:000010">
    <property type="entry name" value="Sensor histidine kinase RcsC"/>
    <property type="match status" value="1"/>
</dbReference>
<dbReference type="PROSITE" id="PS50894">
    <property type="entry name" value="HPT"/>
    <property type="match status" value="1"/>
</dbReference>
<evidence type="ECO:0000256" key="1">
    <source>
        <dbReference type="ARBA" id="ARBA00000085"/>
    </source>
</evidence>
<dbReference type="Pfam" id="PF00512">
    <property type="entry name" value="HisKA"/>
    <property type="match status" value="1"/>
</dbReference>
<evidence type="ECO:0000256" key="21">
    <source>
        <dbReference type="SAM" id="Phobius"/>
    </source>
</evidence>
<dbReference type="InterPro" id="IPR003594">
    <property type="entry name" value="HATPase_dom"/>
</dbReference>
<accession>B4W443</accession>
<keyword evidence="20" id="KW-0175">Coiled coil</keyword>
<evidence type="ECO:0000256" key="13">
    <source>
        <dbReference type="ARBA" id="ARBA00023012"/>
    </source>
</evidence>
<sequence>MKFPFHFIKGFSSLFKRVNLLLIALIGIGYLGNYFSLSLFFGVDFLFGSIAVLMVVYFYGIFWGTLAAFIASSYTYTLWGHPYAILIFTGEALFISLLLHRKTENMLLLSGIYWVLIGMPLVGLFYGGVLNVGATQTWLIVLKQSVNGIFNALVATLIITNLPLQTWLNIRHKSNRLSLQQTIFNLLVAFVLFPVLILTVFNGRQILNNIESDIRTELNATSASLVANLNFWYQQHLHAVEELAEIAAQSPEQPSELLQQSTELIKRSFADFINAYVTDTNGTIIAAQPRSNPDGESTIGLNIAKHSLLEQTAASLKPILSDVHIDDAYPLPHVGLSVPVMVNDRFRGIAYGSLDLSHIQEFLKLNIKERELQITLVDHQNNLIASTQSNVSIMEPFDPRQGGEIRAIDADIFQWLPQDPGTPIMVRWRNSFHVQEVSLDPDLPWTLILKIPTAPYIDNLEVLYLQNLATTLLIMILALLVAVLLSHRLVKPLFKLAQVTTNLPQKLLDNTVPVDWSQSRVREIHSLVSNFKLMASVLIQKFQEIKQAKETLEERVQERTQKLSIINNELAIEIKERKRIESLLREREERYELAVSGTNDGIWDWDILTNEVYYSPVWMRILGYEENPLLNRLSSWSDHVYPDDLHQVIEDINHHLAGQTQIYENIHRIKHRDGHYLWIATKGRCIRDRDGNPYRLVGTITDITDKKIAQEQLKAAKEEAETANRTKSDFLAMMSHEIRTPMNAVIGMTSLLLDTQLTAQQGEFVDIIRNSSDALLTIINDILDFSKIESGKLNLEEQPFDLRACIEESLELLSSKARDKGIELAYLMDSQIPESIVGDVTRLRQILVNLVSNAVKFTETGDVVISVTPTAEISEEQIRLQFAVRDTGIGISRTRMDRLFKPFSQVDASTTRQYGGTGLGLAISQRLSELMGGKMWVESEEGVGSTFYFTVIATPVSSDSEPDNREQVLSDKRLLIVEDNSATRQMLTEQAQSFEIQVEATASTTEALGWLKTGKRFDIAILASQILQMENWSLITQIRQHPHCQNLPIIILGLIGQVETHSDTGLPNPSRAIAGYLHKPIKQSQLYNILVNILTQEVSVPRKTRSHSSKYDPTFAHKFPLKILLAEDNVVNQKVAVNMLKRLGYRPDSVANGLEVLQALHRQSYDVVLMDIQMPEMDGLTATQQICQEFSGSARPRIIAMTANAMQGDREECLAAGMDDYMSKPIHVDVLKQVLSQCQPPTTEQPTKQPVLDPGVMQTLQEMAGDELSEVINCYLQEAPELLESIHDAVKQKDTELLYHKAHSLKSSSQALGVLKLAQLCQQLEALGRAGTIGEAEQLVLQAITEYQQVKQALECESQ</sequence>
<dbReference type="Gene3D" id="3.40.50.2300">
    <property type="match status" value="2"/>
</dbReference>
<evidence type="ECO:0000256" key="4">
    <source>
        <dbReference type="ARBA" id="ARBA00012438"/>
    </source>
</evidence>
<evidence type="ECO:0000259" key="22">
    <source>
        <dbReference type="PROSITE" id="PS50109"/>
    </source>
</evidence>
<evidence type="ECO:0000256" key="16">
    <source>
        <dbReference type="ARBA" id="ARBA00068150"/>
    </source>
</evidence>
<evidence type="ECO:0000256" key="14">
    <source>
        <dbReference type="ARBA" id="ARBA00023136"/>
    </source>
</evidence>
<comment type="similarity">
    <text evidence="3">In the N-terminal section; belongs to the phytochrome family.</text>
</comment>
<dbReference type="HOGENOM" id="CLU_003851_0_0_3"/>
<feature type="modified residue" description="Phosphohistidine" evidence="18">
    <location>
        <position position="1303"/>
    </location>
</feature>
<dbReference type="SMART" id="SM00073">
    <property type="entry name" value="HPT"/>
    <property type="match status" value="1"/>
</dbReference>
<evidence type="ECO:0000256" key="11">
    <source>
        <dbReference type="ARBA" id="ARBA00022840"/>
    </source>
</evidence>
<dbReference type="InterPro" id="IPR004358">
    <property type="entry name" value="Sig_transdc_His_kin-like_C"/>
</dbReference>
<dbReference type="CDD" id="cd00130">
    <property type="entry name" value="PAS"/>
    <property type="match status" value="1"/>
</dbReference>
<comment type="catalytic activity">
    <reaction evidence="1">
        <text>ATP + protein L-histidine = ADP + protein N-phospho-L-histidine.</text>
        <dbReference type="EC" id="2.7.13.3"/>
    </reaction>
</comment>
<dbReference type="Gene3D" id="3.30.565.10">
    <property type="entry name" value="Histidine kinase-like ATPase, C-terminal domain"/>
    <property type="match status" value="1"/>
</dbReference>
<dbReference type="CDD" id="cd00082">
    <property type="entry name" value="HisKA"/>
    <property type="match status" value="1"/>
</dbReference>
<dbReference type="Gene3D" id="1.20.120.160">
    <property type="entry name" value="HPT domain"/>
    <property type="match status" value="1"/>
</dbReference>
<dbReference type="InterPro" id="IPR036097">
    <property type="entry name" value="HisK_dim/P_sf"/>
</dbReference>
<feature type="transmembrane region" description="Helical" evidence="21">
    <location>
        <begin position="80"/>
        <end position="99"/>
    </location>
</feature>
<protein>
    <recommendedName>
        <fullName evidence="17">Circadian input-output histidine kinase CikA</fullName>
        <ecNumber evidence="4">2.7.13.3</ecNumber>
    </recommendedName>
    <alternativeName>
        <fullName evidence="16">Sensory/regulatory protein RpfC</fullName>
    </alternativeName>
</protein>
<dbReference type="Pfam" id="PF01627">
    <property type="entry name" value="Hpt"/>
    <property type="match status" value="1"/>
</dbReference>
<dbReference type="SUPFAM" id="SSF55874">
    <property type="entry name" value="ATPase domain of HSP90 chaperone/DNA topoisomerase II/histidine kinase"/>
    <property type="match status" value="1"/>
</dbReference>
<dbReference type="SMART" id="SM00448">
    <property type="entry name" value="REC"/>
    <property type="match status" value="2"/>
</dbReference>
<feature type="domain" description="Response regulatory" evidence="23">
    <location>
        <begin position="1122"/>
        <end position="1239"/>
    </location>
</feature>
<dbReference type="SMART" id="SM00388">
    <property type="entry name" value="HisKA"/>
    <property type="match status" value="1"/>
</dbReference>
<evidence type="ECO:0000259" key="24">
    <source>
        <dbReference type="PROSITE" id="PS50112"/>
    </source>
</evidence>
<dbReference type="InterPro" id="IPR008207">
    <property type="entry name" value="Sig_transdc_His_kin_Hpt_dom"/>
</dbReference>
<proteinExistence type="inferred from homology"/>
<dbReference type="InterPro" id="IPR003661">
    <property type="entry name" value="HisK_dim/P_dom"/>
</dbReference>
<dbReference type="InterPro" id="IPR036641">
    <property type="entry name" value="HPT_dom_sf"/>
</dbReference>
<keyword evidence="12 21" id="KW-1133">Transmembrane helix</keyword>
<dbReference type="FunFam" id="1.10.287.130:FF:000002">
    <property type="entry name" value="Two-component osmosensing histidine kinase"/>
    <property type="match status" value="1"/>
</dbReference>
<evidence type="ECO:0000256" key="2">
    <source>
        <dbReference type="ARBA" id="ARBA00004651"/>
    </source>
</evidence>
<dbReference type="Gene3D" id="6.10.340.10">
    <property type="match status" value="1"/>
</dbReference>
<feature type="transmembrane region" description="Helical" evidence="21">
    <location>
        <begin position="463"/>
        <end position="485"/>
    </location>
</feature>
<dbReference type="InterPro" id="IPR013655">
    <property type="entry name" value="PAS_fold_3"/>
</dbReference>
<dbReference type="eggNOG" id="COG4251">
    <property type="taxonomic scope" value="Bacteria"/>
</dbReference>
<feature type="domain" description="PAC" evidence="25">
    <location>
        <begin position="663"/>
        <end position="715"/>
    </location>
</feature>
<dbReference type="InterPro" id="IPR036890">
    <property type="entry name" value="HATPase_C_sf"/>
</dbReference>
<dbReference type="Gene3D" id="1.10.287.130">
    <property type="match status" value="1"/>
</dbReference>
<dbReference type="SMART" id="SM00086">
    <property type="entry name" value="PAC"/>
    <property type="match status" value="1"/>
</dbReference>
<keyword evidence="13" id="KW-0902">Two-component regulatory system</keyword>
<keyword evidence="11" id="KW-0067">ATP-binding</keyword>
<feature type="domain" description="PAS" evidence="24">
    <location>
        <begin position="587"/>
        <end position="659"/>
    </location>
</feature>
<dbReference type="Pfam" id="PF08447">
    <property type="entry name" value="PAS_3"/>
    <property type="match status" value="1"/>
</dbReference>
<dbReference type="InterPro" id="IPR011006">
    <property type="entry name" value="CheY-like_superfamily"/>
</dbReference>
<evidence type="ECO:0000256" key="7">
    <source>
        <dbReference type="ARBA" id="ARBA00022679"/>
    </source>
</evidence>
<dbReference type="SUPFAM" id="SSF47384">
    <property type="entry name" value="Homodimeric domain of signal transducing histidine kinase"/>
    <property type="match status" value="1"/>
</dbReference>
<dbReference type="GO" id="GO:0005886">
    <property type="term" value="C:plasma membrane"/>
    <property type="evidence" value="ECO:0007669"/>
    <property type="project" value="UniProtKB-SubCell"/>
</dbReference>
<dbReference type="Pfam" id="PF02518">
    <property type="entry name" value="HATPase_c"/>
    <property type="match status" value="1"/>
</dbReference>
<dbReference type="Proteomes" id="UP000003835">
    <property type="component" value="Unassembled WGS sequence"/>
</dbReference>
<keyword evidence="8 21" id="KW-0812">Transmembrane</keyword>
<evidence type="ECO:0000256" key="9">
    <source>
        <dbReference type="ARBA" id="ARBA00022741"/>
    </source>
</evidence>
<dbReference type="Pfam" id="PF00072">
    <property type="entry name" value="Response_reg"/>
    <property type="match status" value="2"/>
</dbReference>
<dbReference type="Pfam" id="PF02743">
    <property type="entry name" value="dCache_1"/>
    <property type="match status" value="1"/>
</dbReference>
<evidence type="ECO:0000259" key="26">
    <source>
        <dbReference type="PROSITE" id="PS50894"/>
    </source>
</evidence>
<dbReference type="PRINTS" id="PR00344">
    <property type="entry name" value="BCTRLSENSOR"/>
</dbReference>
<evidence type="ECO:0000313" key="28">
    <source>
        <dbReference type="Proteomes" id="UP000003835"/>
    </source>
</evidence>
<name>B4W443_9CYAN</name>
<feature type="domain" description="Histidine kinase" evidence="22">
    <location>
        <begin position="733"/>
        <end position="955"/>
    </location>
</feature>
<dbReference type="GO" id="GO:0000155">
    <property type="term" value="F:phosphorelay sensor kinase activity"/>
    <property type="evidence" value="ECO:0007669"/>
    <property type="project" value="InterPro"/>
</dbReference>
<evidence type="ECO:0000259" key="23">
    <source>
        <dbReference type="PROSITE" id="PS50110"/>
    </source>
</evidence>
<gene>
    <name evidence="27" type="ORF">MC7420_6665</name>
</gene>
<comment type="caution">
    <text evidence="19">Lacks conserved residue(s) required for the propagation of feature annotation.</text>
</comment>
<dbReference type="InterPro" id="IPR000014">
    <property type="entry name" value="PAS"/>
</dbReference>
<dbReference type="EC" id="2.7.13.3" evidence="4"/>
<dbReference type="PROSITE" id="PS50110">
    <property type="entry name" value="RESPONSE_REGULATORY"/>
    <property type="match status" value="2"/>
</dbReference>
<dbReference type="InterPro" id="IPR000700">
    <property type="entry name" value="PAS-assoc_C"/>
</dbReference>
<dbReference type="InterPro" id="IPR005467">
    <property type="entry name" value="His_kinase_dom"/>
</dbReference>
<dbReference type="InterPro" id="IPR033479">
    <property type="entry name" value="dCache_1"/>
</dbReference>
<dbReference type="PROSITE" id="PS50112">
    <property type="entry name" value="PAS"/>
    <property type="match status" value="1"/>
</dbReference>
<feature type="transmembrane region" description="Helical" evidence="21">
    <location>
        <begin position="50"/>
        <end position="74"/>
    </location>
</feature>
<dbReference type="SUPFAM" id="SSF47226">
    <property type="entry name" value="Histidine-containing phosphotransfer domain, HPT domain"/>
    <property type="match status" value="1"/>
</dbReference>
<dbReference type="SUPFAM" id="SSF55785">
    <property type="entry name" value="PYP-like sensor domain (PAS domain)"/>
    <property type="match status" value="1"/>
</dbReference>
<dbReference type="OrthoDB" id="5389090at2"/>
<comment type="subunit">
    <text evidence="15">At low DSF concentrations, interacts with RpfF.</text>
</comment>
<feature type="coiled-coil region" evidence="20">
    <location>
        <begin position="535"/>
        <end position="569"/>
    </location>
</feature>
<dbReference type="GO" id="GO:0005524">
    <property type="term" value="F:ATP binding"/>
    <property type="evidence" value="ECO:0007669"/>
    <property type="project" value="UniProtKB-KW"/>
</dbReference>
<dbReference type="RefSeq" id="WP_006106161.1">
    <property type="nucleotide sequence ID" value="NZ_DS989877.1"/>
</dbReference>
<evidence type="ECO:0000256" key="12">
    <source>
        <dbReference type="ARBA" id="ARBA00022989"/>
    </source>
</evidence>
<feature type="modified residue" description="4-aspartylphosphate" evidence="19">
    <location>
        <position position="1171"/>
    </location>
</feature>
<evidence type="ECO:0000256" key="19">
    <source>
        <dbReference type="PROSITE-ProRule" id="PRU00169"/>
    </source>
</evidence>
<dbReference type="InterPro" id="IPR001610">
    <property type="entry name" value="PAC"/>
</dbReference>
<dbReference type="CDD" id="cd17546">
    <property type="entry name" value="REC_hyHK_CKI1_RcsC-like"/>
    <property type="match status" value="1"/>
</dbReference>
<dbReference type="PANTHER" id="PTHR45339:SF1">
    <property type="entry name" value="HYBRID SIGNAL TRANSDUCTION HISTIDINE KINASE J"/>
    <property type="match status" value="1"/>
</dbReference>
<evidence type="ECO:0000256" key="10">
    <source>
        <dbReference type="ARBA" id="ARBA00022777"/>
    </source>
</evidence>
<evidence type="ECO:0000256" key="20">
    <source>
        <dbReference type="SAM" id="Coils"/>
    </source>
</evidence>
<dbReference type="eggNOG" id="COG2202">
    <property type="taxonomic scope" value="Bacteria"/>
</dbReference>
<feature type="transmembrane region" description="Helical" evidence="21">
    <location>
        <begin position="182"/>
        <end position="201"/>
    </location>
</feature>
<dbReference type="SUPFAM" id="SSF52172">
    <property type="entry name" value="CheY-like"/>
    <property type="match status" value="2"/>
</dbReference>
<evidence type="ECO:0000256" key="18">
    <source>
        <dbReference type="PROSITE-ProRule" id="PRU00110"/>
    </source>
</evidence>
<feature type="transmembrane region" description="Helical" evidence="21">
    <location>
        <begin position="106"/>
        <end position="129"/>
    </location>
</feature>
<dbReference type="PANTHER" id="PTHR45339">
    <property type="entry name" value="HYBRID SIGNAL TRANSDUCTION HISTIDINE KINASE J"/>
    <property type="match status" value="1"/>
</dbReference>
<dbReference type="PROSITE" id="PS50109">
    <property type="entry name" value="HIS_KIN"/>
    <property type="match status" value="1"/>
</dbReference>
<evidence type="ECO:0000256" key="6">
    <source>
        <dbReference type="ARBA" id="ARBA00022553"/>
    </source>
</evidence>
<dbReference type="CDD" id="cd00088">
    <property type="entry name" value="HPT"/>
    <property type="match status" value="1"/>
</dbReference>
<keyword evidence="28" id="KW-1185">Reference proteome</keyword>
<evidence type="ECO:0000259" key="25">
    <source>
        <dbReference type="PROSITE" id="PS50113"/>
    </source>
</evidence>
<dbReference type="InterPro" id="IPR001789">
    <property type="entry name" value="Sig_transdc_resp-reg_receiver"/>
</dbReference>